<name>A0ABD1U336_9LAMI</name>
<protein>
    <submittedName>
        <fullName evidence="3">Ankyrin repeat family protein</fullName>
    </submittedName>
</protein>
<sequence length="627" mass="71080">MKCLFEIPTYLMKKKKLPSLQLEDSDDIVDDVEEARIGLQEVRDALISGKERVVDRFLRQYKTSAFTERITASGETALMVAIKEGHRPIIKNLVSLTPRESLNFKEDFGNTALHMAVECDNVEAAQLLVNKNPELLNIFDRRQSLPIHLAAHKGHREMTSYLFSVSMKDKIHSNLLKDADGEMLMFDLVTAGFYDLALQLFNHNQEVAFDLDFKRLLELLAYNPSVFRSGTHYSIWESFFYTCVPMVLIQRSHEEMMTKSPNSTLPRPHKDQAFQEILVIILWKVLQVVVPPMKRICNKKLMHYQAIELVKHLCKIVTGKITQPSRILVKPFLLGARNGIEEIVTAILESFPAVIGKKDRKKYSVFHYAVMYRHEKIFKIVLQHRKNNIDHSFAKHRNNILHLAGCRARQDRLDLGPGPILQMQRELQWFMEIEKLVSPQDRISLNSEGKTPLTIFNEEHADLASKEIKWVTGMASACSVAASLIATVAFAAAITVPGGNNSNGVPFFSRESFFLVFAVSDALALFTSITCVLYFLSIFTCRYGVKDFLYTLPNRVICGLICLILSVISLMIAFSSTLFLVFAKKNPLILIPIVAPACVPVISYTFMQLPPLLDMINSTYGPGLFSK</sequence>
<feature type="transmembrane region" description="Helical" evidence="1">
    <location>
        <begin position="557"/>
        <end position="582"/>
    </location>
</feature>
<accession>A0ABD1U336</accession>
<dbReference type="SUPFAM" id="SSF48403">
    <property type="entry name" value="Ankyrin repeat"/>
    <property type="match status" value="2"/>
</dbReference>
<feature type="transmembrane region" description="Helical" evidence="1">
    <location>
        <begin position="588"/>
        <end position="607"/>
    </location>
</feature>
<feature type="domain" description="PGG" evidence="2">
    <location>
        <begin position="469"/>
        <end position="580"/>
    </location>
</feature>
<dbReference type="PANTHER" id="PTHR24177:SF482">
    <property type="entry name" value="PGG DOMAIN-CONTAINING PROTEIN"/>
    <property type="match status" value="1"/>
</dbReference>
<dbReference type="Pfam" id="PF13962">
    <property type="entry name" value="PGG"/>
    <property type="match status" value="1"/>
</dbReference>
<dbReference type="InterPro" id="IPR026961">
    <property type="entry name" value="PGG_dom"/>
</dbReference>
<dbReference type="InterPro" id="IPR002110">
    <property type="entry name" value="Ankyrin_rpt"/>
</dbReference>
<reference evidence="4" key="1">
    <citation type="submission" date="2024-07" db="EMBL/GenBank/DDBJ databases">
        <title>Two chromosome-level genome assemblies of Korean endemic species Abeliophyllum distichum and Forsythia ovata (Oleaceae).</title>
        <authorList>
            <person name="Jang H."/>
        </authorList>
    </citation>
    <scope>NUCLEOTIDE SEQUENCE [LARGE SCALE GENOMIC DNA]</scope>
</reference>
<dbReference type="AlphaFoldDB" id="A0ABD1U336"/>
<dbReference type="Proteomes" id="UP001604336">
    <property type="component" value="Unassembled WGS sequence"/>
</dbReference>
<keyword evidence="1" id="KW-0812">Transmembrane</keyword>
<comment type="caution">
    <text evidence="3">The sequence shown here is derived from an EMBL/GenBank/DDBJ whole genome shotgun (WGS) entry which is preliminary data.</text>
</comment>
<keyword evidence="4" id="KW-1185">Reference proteome</keyword>
<feature type="transmembrane region" description="Helical" evidence="1">
    <location>
        <begin position="514"/>
        <end position="536"/>
    </location>
</feature>
<evidence type="ECO:0000259" key="2">
    <source>
        <dbReference type="Pfam" id="PF13962"/>
    </source>
</evidence>
<evidence type="ECO:0000313" key="3">
    <source>
        <dbReference type="EMBL" id="KAL2519407.1"/>
    </source>
</evidence>
<proteinExistence type="predicted"/>
<dbReference type="SMART" id="SM00248">
    <property type="entry name" value="ANK"/>
    <property type="match status" value="4"/>
</dbReference>
<dbReference type="InterPro" id="IPR036770">
    <property type="entry name" value="Ankyrin_rpt-contain_sf"/>
</dbReference>
<evidence type="ECO:0000256" key="1">
    <source>
        <dbReference type="SAM" id="Phobius"/>
    </source>
</evidence>
<keyword evidence="1" id="KW-0472">Membrane</keyword>
<feature type="transmembrane region" description="Helical" evidence="1">
    <location>
        <begin position="470"/>
        <end position="494"/>
    </location>
</feature>
<organism evidence="3 4">
    <name type="scientific">Abeliophyllum distichum</name>
    <dbReference type="NCBI Taxonomy" id="126358"/>
    <lineage>
        <taxon>Eukaryota</taxon>
        <taxon>Viridiplantae</taxon>
        <taxon>Streptophyta</taxon>
        <taxon>Embryophyta</taxon>
        <taxon>Tracheophyta</taxon>
        <taxon>Spermatophyta</taxon>
        <taxon>Magnoliopsida</taxon>
        <taxon>eudicotyledons</taxon>
        <taxon>Gunneridae</taxon>
        <taxon>Pentapetalae</taxon>
        <taxon>asterids</taxon>
        <taxon>lamiids</taxon>
        <taxon>Lamiales</taxon>
        <taxon>Oleaceae</taxon>
        <taxon>Forsythieae</taxon>
        <taxon>Abeliophyllum</taxon>
    </lineage>
</organism>
<dbReference type="Gene3D" id="1.25.40.20">
    <property type="entry name" value="Ankyrin repeat-containing domain"/>
    <property type="match status" value="2"/>
</dbReference>
<dbReference type="Pfam" id="PF12796">
    <property type="entry name" value="Ank_2"/>
    <property type="match status" value="1"/>
</dbReference>
<dbReference type="EMBL" id="JBFOLK010000004">
    <property type="protein sequence ID" value="KAL2519407.1"/>
    <property type="molecule type" value="Genomic_DNA"/>
</dbReference>
<gene>
    <name evidence="3" type="ORF">Adt_15654</name>
</gene>
<evidence type="ECO:0000313" key="4">
    <source>
        <dbReference type="Proteomes" id="UP001604336"/>
    </source>
</evidence>
<dbReference type="PANTHER" id="PTHR24177">
    <property type="entry name" value="CASKIN"/>
    <property type="match status" value="1"/>
</dbReference>
<keyword evidence="1" id="KW-1133">Transmembrane helix</keyword>